<dbReference type="AlphaFoldDB" id="A0A4S8LCV7"/>
<organism evidence="1 2">
    <name type="scientific">Dendrothele bispora (strain CBS 962.96)</name>
    <dbReference type="NCBI Taxonomy" id="1314807"/>
    <lineage>
        <taxon>Eukaryota</taxon>
        <taxon>Fungi</taxon>
        <taxon>Dikarya</taxon>
        <taxon>Basidiomycota</taxon>
        <taxon>Agaricomycotina</taxon>
        <taxon>Agaricomycetes</taxon>
        <taxon>Agaricomycetidae</taxon>
        <taxon>Agaricales</taxon>
        <taxon>Agaricales incertae sedis</taxon>
        <taxon>Dendrothele</taxon>
    </lineage>
</organism>
<proteinExistence type="predicted"/>
<evidence type="ECO:0000313" key="1">
    <source>
        <dbReference type="EMBL" id="THU86737.1"/>
    </source>
</evidence>
<keyword evidence="2" id="KW-1185">Reference proteome</keyword>
<evidence type="ECO:0000313" key="2">
    <source>
        <dbReference type="Proteomes" id="UP000297245"/>
    </source>
</evidence>
<sequence length="200" mass="22982">MTEQQDKKELVEMLLPLTPNPSSKTGFKCGHNNVAQHIPLRTLVPQFFEGVYANILEPPLFHLGWHFEEQDLETAATKHGLLVKQIRDPASPCIWEPLINVHATLRKIAQHLKQDKDLDFPHLQYASVRSRNFVMISITTNYKGWLPNDEEIKALQEILCCTDEPVWDLYMYSQGWRRVSGNVQRTRCPFLPPKKPAAAA</sequence>
<accession>A0A4S8LCV7</accession>
<dbReference type="EMBL" id="ML179482">
    <property type="protein sequence ID" value="THU86737.1"/>
    <property type="molecule type" value="Genomic_DNA"/>
</dbReference>
<dbReference type="OrthoDB" id="2996761at2759"/>
<name>A0A4S8LCV7_DENBC</name>
<protein>
    <submittedName>
        <fullName evidence="1">Uncharacterized protein</fullName>
    </submittedName>
</protein>
<reference evidence="1 2" key="1">
    <citation type="journal article" date="2019" name="Nat. Ecol. Evol.">
        <title>Megaphylogeny resolves global patterns of mushroom evolution.</title>
        <authorList>
            <person name="Varga T."/>
            <person name="Krizsan K."/>
            <person name="Foldi C."/>
            <person name="Dima B."/>
            <person name="Sanchez-Garcia M."/>
            <person name="Sanchez-Ramirez S."/>
            <person name="Szollosi G.J."/>
            <person name="Szarkandi J.G."/>
            <person name="Papp V."/>
            <person name="Albert L."/>
            <person name="Andreopoulos W."/>
            <person name="Angelini C."/>
            <person name="Antonin V."/>
            <person name="Barry K.W."/>
            <person name="Bougher N.L."/>
            <person name="Buchanan P."/>
            <person name="Buyck B."/>
            <person name="Bense V."/>
            <person name="Catcheside P."/>
            <person name="Chovatia M."/>
            <person name="Cooper J."/>
            <person name="Damon W."/>
            <person name="Desjardin D."/>
            <person name="Finy P."/>
            <person name="Geml J."/>
            <person name="Haridas S."/>
            <person name="Hughes K."/>
            <person name="Justo A."/>
            <person name="Karasinski D."/>
            <person name="Kautmanova I."/>
            <person name="Kiss B."/>
            <person name="Kocsube S."/>
            <person name="Kotiranta H."/>
            <person name="LaButti K.M."/>
            <person name="Lechner B.E."/>
            <person name="Liimatainen K."/>
            <person name="Lipzen A."/>
            <person name="Lukacs Z."/>
            <person name="Mihaltcheva S."/>
            <person name="Morgado L.N."/>
            <person name="Niskanen T."/>
            <person name="Noordeloos M.E."/>
            <person name="Ohm R.A."/>
            <person name="Ortiz-Santana B."/>
            <person name="Ovrebo C."/>
            <person name="Racz N."/>
            <person name="Riley R."/>
            <person name="Savchenko A."/>
            <person name="Shiryaev A."/>
            <person name="Soop K."/>
            <person name="Spirin V."/>
            <person name="Szebenyi C."/>
            <person name="Tomsovsky M."/>
            <person name="Tulloss R.E."/>
            <person name="Uehling J."/>
            <person name="Grigoriev I.V."/>
            <person name="Vagvolgyi C."/>
            <person name="Papp T."/>
            <person name="Martin F.M."/>
            <person name="Miettinen O."/>
            <person name="Hibbett D.S."/>
            <person name="Nagy L.G."/>
        </authorList>
    </citation>
    <scope>NUCLEOTIDE SEQUENCE [LARGE SCALE GENOMIC DNA]</scope>
    <source>
        <strain evidence="1 2">CBS 962.96</strain>
    </source>
</reference>
<dbReference type="Proteomes" id="UP000297245">
    <property type="component" value="Unassembled WGS sequence"/>
</dbReference>
<gene>
    <name evidence="1" type="ORF">K435DRAFT_782755</name>
</gene>